<dbReference type="Proteomes" id="UP001187415">
    <property type="component" value="Unassembled WGS sequence"/>
</dbReference>
<feature type="compositionally biased region" description="Basic and acidic residues" evidence="1">
    <location>
        <begin position="59"/>
        <end position="71"/>
    </location>
</feature>
<evidence type="ECO:0000256" key="1">
    <source>
        <dbReference type="SAM" id="MobiDB-lite"/>
    </source>
</evidence>
<comment type="caution">
    <text evidence="2">The sequence shown here is derived from an EMBL/GenBank/DDBJ whole genome shotgun (WGS) entry which is preliminary data.</text>
</comment>
<dbReference type="EMBL" id="JAUPFM010000001">
    <property type="protein sequence ID" value="KAK2863046.1"/>
    <property type="molecule type" value="Genomic_DNA"/>
</dbReference>
<sequence>MSDGPVQMYRSLPTYGPTGEKTLIQLSPDVKTAKQLREKAVKDVTLDSRTDSGQCLSDLRWKDPGRLHPAV</sequence>
<reference evidence="2" key="1">
    <citation type="submission" date="2023-07" db="EMBL/GenBank/DDBJ databases">
        <title>Chromosome-level Genome Assembly of Striped Snakehead (Channa striata).</title>
        <authorList>
            <person name="Liu H."/>
        </authorList>
    </citation>
    <scope>NUCLEOTIDE SEQUENCE</scope>
    <source>
        <strain evidence="2">Gz</strain>
        <tissue evidence="2">Muscle</tissue>
    </source>
</reference>
<organism evidence="2 3">
    <name type="scientific">Channa striata</name>
    <name type="common">Snakehead murrel</name>
    <name type="synonym">Ophicephalus striatus</name>
    <dbReference type="NCBI Taxonomy" id="64152"/>
    <lineage>
        <taxon>Eukaryota</taxon>
        <taxon>Metazoa</taxon>
        <taxon>Chordata</taxon>
        <taxon>Craniata</taxon>
        <taxon>Vertebrata</taxon>
        <taxon>Euteleostomi</taxon>
        <taxon>Actinopterygii</taxon>
        <taxon>Neopterygii</taxon>
        <taxon>Teleostei</taxon>
        <taxon>Neoteleostei</taxon>
        <taxon>Acanthomorphata</taxon>
        <taxon>Anabantaria</taxon>
        <taxon>Anabantiformes</taxon>
        <taxon>Channoidei</taxon>
        <taxon>Channidae</taxon>
        <taxon>Channa</taxon>
    </lineage>
</organism>
<feature type="region of interest" description="Disordered" evidence="1">
    <location>
        <begin position="49"/>
        <end position="71"/>
    </location>
</feature>
<proteinExistence type="predicted"/>
<keyword evidence="3" id="KW-1185">Reference proteome</keyword>
<accession>A0AA88NMS5</accession>
<dbReference type="AlphaFoldDB" id="A0AA88NMS5"/>
<protein>
    <submittedName>
        <fullName evidence="2">Uncharacterized protein</fullName>
    </submittedName>
</protein>
<gene>
    <name evidence="2" type="ORF">Q5P01_002579</name>
</gene>
<name>A0AA88NMS5_CHASR</name>
<feature type="region of interest" description="Disordered" evidence="1">
    <location>
        <begin position="1"/>
        <end position="20"/>
    </location>
</feature>
<evidence type="ECO:0000313" key="3">
    <source>
        <dbReference type="Proteomes" id="UP001187415"/>
    </source>
</evidence>
<evidence type="ECO:0000313" key="2">
    <source>
        <dbReference type="EMBL" id="KAK2863046.1"/>
    </source>
</evidence>